<reference evidence="3" key="1">
    <citation type="submission" date="2017-11" db="EMBL/GenBank/DDBJ databases">
        <authorList>
            <person name="Seth-Smith MB H."/>
        </authorList>
    </citation>
    <scope>NUCLEOTIDE SEQUENCE [LARGE SCALE GENOMIC DNA]</scope>
</reference>
<protein>
    <recommendedName>
        <fullName evidence="4">FeoB-associated Cys-rich membrane protein</fullName>
    </recommendedName>
</protein>
<sequence>MMTLFLLICCATALLGVGIVILIIGSYLLGRPLSKGCGKSDCCHKKACNKQTRSDSKTKAPPYDDDTHPPHSA</sequence>
<evidence type="ECO:0008006" key="4">
    <source>
        <dbReference type="Google" id="ProtNLM"/>
    </source>
</evidence>
<proteinExistence type="predicted"/>
<evidence type="ECO:0000256" key="1">
    <source>
        <dbReference type="SAM" id="MobiDB-lite"/>
    </source>
</evidence>
<dbReference type="RefSeq" id="WP_117273918.1">
    <property type="nucleotide sequence ID" value="NZ_LS992154.1"/>
</dbReference>
<gene>
    <name evidence="2" type="ORF">C834K_0250</name>
</gene>
<accession>A0A3B0QFR4</accession>
<name>A0A3B0QFR4_9CHLA</name>
<dbReference type="Proteomes" id="UP000258476">
    <property type="component" value="Chromosome"/>
</dbReference>
<keyword evidence="3" id="KW-1185">Reference proteome</keyword>
<dbReference type="AlphaFoldDB" id="A0A3B0QFR4"/>
<dbReference type="KEGG" id="chla:C834K_0250"/>
<feature type="region of interest" description="Disordered" evidence="1">
    <location>
        <begin position="48"/>
        <end position="73"/>
    </location>
</feature>
<dbReference type="OrthoDB" id="18261at2"/>
<organism evidence="2 3">
    <name type="scientific">Chlamydia poikilotherma</name>
    <dbReference type="NCBI Taxonomy" id="1967783"/>
    <lineage>
        <taxon>Bacteria</taxon>
        <taxon>Pseudomonadati</taxon>
        <taxon>Chlamydiota</taxon>
        <taxon>Chlamydiia</taxon>
        <taxon>Chlamydiales</taxon>
        <taxon>Chlamydiaceae</taxon>
        <taxon>Chlamydia/Chlamydophila group</taxon>
        <taxon>Chlamydia</taxon>
    </lineage>
</organism>
<evidence type="ECO:0000313" key="2">
    <source>
        <dbReference type="EMBL" id="SYX08722.1"/>
    </source>
</evidence>
<evidence type="ECO:0000313" key="3">
    <source>
        <dbReference type="Proteomes" id="UP000258476"/>
    </source>
</evidence>
<dbReference type="EMBL" id="LS992154">
    <property type="protein sequence ID" value="SYX08722.1"/>
    <property type="molecule type" value="Genomic_DNA"/>
</dbReference>